<evidence type="ECO:0000259" key="1">
    <source>
        <dbReference type="Pfam" id="PF05685"/>
    </source>
</evidence>
<dbReference type="InterPro" id="IPR011335">
    <property type="entry name" value="Restrct_endonuc-II-like"/>
</dbReference>
<dbReference type="Gene3D" id="3.90.1570.10">
    <property type="entry name" value="tt1808, chain A"/>
    <property type="match status" value="1"/>
</dbReference>
<sequence length="144" mass="16171">MGVGGPDGWIILTELRIKFASSAATLVPDLAGWRKERLPVLPTTATFTLRPDWVCEILSRSTASHDRFRKMPIYAREGVTWVWLIDPMERSLEVRRLGPDGKWVIETTADGSLTVRAPPFEELEFSLDLLWAGQSAEHHDQGDG</sequence>
<dbReference type="eggNOG" id="COG4636">
    <property type="taxonomic scope" value="Bacteria"/>
</dbReference>
<organism evidence="2 3">
    <name type="scientific">Chondromyces apiculatus DSM 436</name>
    <dbReference type="NCBI Taxonomy" id="1192034"/>
    <lineage>
        <taxon>Bacteria</taxon>
        <taxon>Pseudomonadati</taxon>
        <taxon>Myxococcota</taxon>
        <taxon>Polyangia</taxon>
        <taxon>Polyangiales</taxon>
        <taxon>Polyangiaceae</taxon>
        <taxon>Chondromyces</taxon>
    </lineage>
</organism>
<dbReference type="AlphaFoldDB" id="A0A017T0Y7"/>
<feature type="domain" description="Putative restriction endonuclease" evidence="1">
    <location>
        <begin position="8"/>
        <end position="126"/>
    </location>
</feature>
<dbReference type="CDD" id="cd06260">
    <property type="entry name" value="DUF820-like"/>
    <property type="match status" value="1"/>
</dbReference>
<dbReference type="EMBL" id="ASRX01000057">
    <property type="protein sequence ID" value="EYF02642.1"/>
    <property type="molecule type" value="Genomic_DNA"/>
</dbReference>
<name>A0A017T0Y7_9BACT</name>
<evidence type="ECO:0000313" key="3">
    <source>
        <dbReference type="Proteomes" id="UP000019678"/>
    </source>
</evidence>
<dbReference type="InterPro" id="IPR012296">
    <property type="entry name" value="Nuclease_put_TT1808"/>
</dbReference>
<dbReference type="STRING" id="1192034.CAP_6672"/>
<dbReference type="PANTHER" id="PTHR34107:SF4">
    <property type="entry name" value="SLL1222 PROTEIN"/>
    <property type="match status" value="1"/>
</dbReference>
<reference evidence="2 3" key="1">
    <citation type="submission" date="2013-05" db="EMBL/GenBank/DDBJ databases">
        <title>Genome assembly of Chondromyces apiculatus DSM 436.</title>
        <authorList>
            <person name="Sharma G."/>
            <person name="Khatri I."/>
            <person name="Kaur C."/>
            <person name="Mayilraj S."/>
            <person name="Subramanian S."/>
        </authorList>
    </citation>
    <scope>NUCLEOTIDE SEQUENCE [LARGE SCALE GENOMIC DNA]</scope>
    <source>
        <strain evidence="2 3">DSM 436</strain>
    </source>
</reference>
<dbReference type="PANTHER" id="PTHR34107">
    <property type="entry name" value="SLL0198 PROTEIN-RELATED"/>
    <property type="match status" value="1"/>
</dbReference>
<dbReference type="Proteomes" id="UP000019678">
    <property type="component" value="Unassembled WGS sequence"/>
</dbReference>
<dbReference type="InterPro" id="IPR008538">
    <property type="entry name" value="Uma2"/>
</dbReference>
<dbReference type="Pfam" id="PF05685">
    <property type="entry name" value="Uma2"/>
    <property type="match status" value="1"/>
</dbReference>
<dbReference type="RefSeq" id="WP_231511768.1">
    <property type="nucleotide sequence ID" value="NZ_ASRX01000057.1"/>
</dbReference>
<accession>A0A017T0Y7</accession>
<gene>
    <name evidence="2" type="ORF">CAP_6672</name>
</gene>
<protein>
    <recommendedName>
        <fullName evidence="1">Putative restriction endonuclease domain-containing protein</fullName>
    </recommendedName>
</protein>
<proteinExistence type="predicted"/>
<comment type="caution">
    <text evidence="2">The sequence shown here is derived from an EMBL/GenBank/DDBJ whole genome shotgun (WGS) entry which is preliminary data.</text>
</comment>
<evidence type="ECO:0000313" key="2">
    <source>
        <dbReference type="EMBL" id="EYF02642.1"/>
    </source>
</evidence>
<keyword evidence="3" id="KW-1185">Reference proteome</keyword>
<dbReference type="SUPFAM" id="SSF52980">
    <property type="entry name" value="Restriction endonuclease-like"/>
    <property type="match status" value="1"/>
</dbReference>